<evidence type="ECO:0000256" key="14">
    <source>
        <dbReference type="ARBA" id="ARBA00046271"/>
    </source>
</evidence>
<evidence type="ECO:0000256" key="16">
    <source>
        <dbReference type="RuleBase" id="RU003651"/>
    </source>
</evidence>
<comment type="similarity">
    <text evidence="2 16">Belongs to the AAA ATPase family.</text>
</comment>
<dbReference type="PANTHER" id="PTHR23077:SF12">
    <property type="entry name" value="PEROXISOMAL ATPASE PEX1"/>
    <property type="match status" value="1"/>
</dbReference>
<evidence type="ECO:0000256" key="2">
    <source>
        <dbReference type="ARBA" id="ARBA00006914"/>
    </source>
</evidence>
<keyword evidence="4" id="KW-0963">Cytoplasm</keyword>
<dbReference type="InterPro" id="IPR003960">
    <property type="entry name" value="ATPase_AAA_CS"/>
</dbReference>
<dbReference type="GO" id="GO:0005829">
    <property type="term" value="C:cytosol"/>
    <property type="evidence" value="ECO:0007669"/>
    <property type="project" value="UniProtKB-SubCell"/>
</dbReference>
<dbReference type="GO" id="GO:0016887">
    <property type="term" value="F:ATP hydrolysis activity"/>
    <property type="evidence" value="ECO:0007669"/>
    <property type="project" value="InterPro"/>
</dbReference>
<keyword evidence="8 16" id="KW-0067">ATP-binding</keyword>
<evidence type="ECO:0000256" key="3">
    <source>
        <dbReference type="ARBA" id="ARBA00022448"/>
    </source>
</evidence>
<dbReference type="GO" id="GO:0005524">
    <property type="term" value="F:ATP binding"/>
    <property type="evidence" value="ECO:0007669"/>
    <property type="project" value="UniProtKB-KW"/>
</dbReference>
<evidence type="ECO:0000256" key="13">
    <source>
        <dbReference type="ARBA" id="ARBA00034532"/>
    </source>
</evidence>
<reference evidence="18 19" key="1">
    <citation type="journal article" date="2024" name="BMC Genomics">
        <title>De novo assembly and annotation of Popillia japonica's genome with initial clues to its potential as an invasive pest.</title>
        <authorList>
            <person name="Cucini C."/>
            <person name="Boschi S."/>
            <person name="Funari R."/>
            <person name="Cardaioli E."/>
            <person name="Iannotti N."/>
            <person name="Marturano G."/>
            <person name="Paoli F."/>
            <person name="Bruttini M."/>
            <person name="Carapelli A."/>
            <person name="Frati F."/>
            <person name="Nardi F."/>
        </authorList>
    </citation>
    <scope>NUCLEOTIDE SEQUENCE [LARGE SCALE GENOMIC DNA]</scope>
    <source>
        <strain evidence="18">DMR45628</strain>
    </source>
</reference>
<comment type="subunit">
    <text evidence="15">Interacts with PEX6; forming the PEX1-PEX6 AAA ATPase complex, which is composed of a heterohexamer formed by a trimer of PEX1-PEX6 dimers.</text>
</comment>
<dbReference type="GO" id="GO:0016558">
    <property type="term" value="P:protein import into peroxisome matrix"/>
    <property type="evidence" value="ECO:0007669"/>
    <property type="project" value="TreeGrafter"/>
</dbReference>
<dbReference type="InterPro" id="IPR003593">
    <property type="entry name" value="AAA+_ATPase"/>
</dbReference>
<protein>
    <recommendedName>
        <fullName evidence="13">Peroxisomal ATPase PEX1</fullName>
    </recommendedName>
    <alternativeName>
        <fullName evidence="12">Peroxin-1</fullName>
    </alternativeName>
</protein>
<evidence type="ECO:0000256" key="6">
    <source>
        <dbReference type="ARBA" id="ARBA00022741"/>
    </source>
</evidence>
<keyword evidence="19" id="KW-1185">Reference proteome</keyword>
<evidence type="ECO:0000256" key="4">
    <source>
        <dbReference type="ARBA" id="ARBA00022490"/>
    </source>
</evidence>
<dbReference type="InterPro" id="IPR050168">
    <property type="entry name" value="AAA_ATPase_domain"/>
</dbReference>
<dbReference type="EMBL" id="JASPKY010000116">
    <property type="protein sequence ID" value="KAK9736274.1"/>
    <property type="molecule type" value="Genomic_DNA"/>
</dbReference>
<dbReference type="GO" id="GO:0005778">
    <property type="term" value="C:peroxisomal membrane"/>
    <property type="evidence" value="ECO:0007669"/>
    <property type="project" value="UniProtKB-SubCell"/>
</dbReference>
<dbReference type="InterPro" id="IPR027417">
    <property type="entry name" value="P-loop_NTPase"/>
</dbReference>
<dbReference type="Proteomes" id="UP001458880">
    <property type="component" value="Unassembled WGS sequence"/>
</dbReference>
<keyword evidence="6 16" id="KW-0547">Nucleotide-binding</keyword>
<keyword evidence="10" id="KW-0472">Membrane</keyword>
<keyword evidence="11" id="KW-0576">Peroxisome</keyword>
<evidence type="ECO:0000256" key="5">
    <source>
        <dbReference type="ARBA" id="ARBA00022737"/>
    </source>
</evidence>
<keyword evidence="3" id="KW-0813">Transport</keyword>
<name>A0AAW1LR05_POPJA</name>
<dbReference type="InterPro" id="IPR003959">
    <property type="entry name" value="ATPase_AAA_core"/>
</dbReference>
<accession>A0AAW1LR05</accession>
<dbReference type="FunFam" id="1.10.8.60:FF:000105">
    <property type="entry name" value="PeRoXisome assembly factor"/>
    <property type="match status" value="1"/>
</dbReference>
<dbReference type="InterPro" id="IPR041569">
    <property type="entry name" value="AAA_lid_3"/>
</dbReference>
<dbReference type="PANTHER" id="PTHR23077">
    <property type="entry name" value="AAA-FAMILY ATPASE"/>
    <property type="match status" value="1"/>
</dbReference>
<evidence type="ECO:0000256" key="10">
    <source>
        <dbReference type="ARBA" id="ARBA00023136"/>
    </source>
</evidence>
<evidence type="ECO:0000256" key="15">
    <source>
        <dbReference type="ARBA" id="ARBA00064205"/>
    </source>
</evidence>
<evidence type="ECO:0000256" key="9">
    <source>
        <dbReference type="ARBA" id="ARBA00022927"/>
    </source>
</evidence>
<evidence type="ECO:0000259" key="17">
    <source>
        <dbReference type="SMART" id="SM00382"/>
    </source>
</evidence>
<evidence type="ECO:0000313" key="19">
    <source>
        <dbReference type="Proteomes" id="UP001458880"/>
    </source>
</evidence>
<organism evidence="18 19">
    <name type="scientific">Popillia japonica</name>
    <name type="common">Japanese beetle</name>
    <dbReference type="NCBI Taxonomy" id="7064"/>
    <lineage>
        <taxon>Eukaryota</taxon>
        <taxon>Metazoa</taxon>
        <taxon>Ecdysozoa</taxon>
        <taxon>Arthropoda</taxon>
        <taxon>Hexapoda</taxon>
        <taxon>Insecta</taxon>
        <taxon>Pterygota</taxon>
        <taxon>Neoptera</taxon>
        <taxon>Endopterygota</taxon>
        <taxon>Coleoptera</taxon>
        <taxon>Polyphaga</taxon>
        <taxon>Scarabaeiformia</taxon>
        <taxon>Scarabaeidae</taxon>
        <taxon>Rutelinae</taxon>
        <taxon>Popillia</taxon>
    </lineage>
</organism>
<sequence>MVAENSVNDKILLNSDIPISWPNGDKIILKFSPEFVSATLLDSNFIRNNEVVVTRIETSEEVDFQFEKKINDICLTMTNLENILNRCVNCFNLGLKAVAKFEHVLVVGKHGTGKSTIVKYFAEKLATAPYYVHVETVKCKNIKGKSLDSLYKLFTNTFLKAIYYQPTVLIVDDIHMVCEKVLEEDPAARETVSLISEMLVDLFEHYLSNNYIMLVATAESTFKLNQHLFMSRGNHTFKNIFSIDELNKNDREIFLKYAISKCGNVSNTIDFDHLSLKTEGYVVQDLVDFSDKCVFESYKEDSQEINMTHCLRALDYSSSLSLKNVNLFSSGDRSFSDIGGLDDVKTILIESMMWPVQYTNIFGSSPLRLQSGLLLYGPPGTGKTILAGAVAKQCGLRLISIKGPELLSKYIGASEQAVRDVFEKAHAAKPCILFFDEFDSLAPRRGHDSTGVTDRVVNQFLTQLDGIESLTGVCVLAATSRPDLLDPALLRPGRLDQQLLCPLPNKEERLSILKVLSRSLGLYKDVNLEYIATATEGYTGADLQSILYTAQLTSMEYVLSETETELCERETEHVMVNQKQLVEALNNTRPSLTTEERLKYEMIYAKFQGKIVDDDIRKGKQKATLA</sequence>
<dbReference type="AlphaFoldDB" id="A0AAW1LR05"/>
<dbReference type="Pfam" id="PF17862">
    <property type="entry name" value="AAA_lid_3"/>
    <property type="match status" value="1"/>
</dbReference>
<gene>
    <name evidence="18" type="ORF">QE152_g12658</name>
</gene>
<evidence type="ECO:0000256" key="8">
    <source>
        <dbReference type="ARBA" id="ARBA00022840"/>
    </source>
</evidence>
<dbReference type="SUPFAM" id="SSF52540">
    <property type="entry name" value="P-loop containing nucleoside triphosphate hydrolases"/>
    <property type="match status" value="2"/>
</dbReference>
<keyword evidence="5" id="KW-0677">Repeat</keyword>
<feature type="domain" description="AAA+ ATPase" evidence="17">
    <location>
        <begin position="369"/>
        <end position="505"/>
    </location>
</feature>
<evidence type="ECO:0000256" key="7">
    <source>
        <dbReference type="ARBA" id="ARBA00022801"/>
    </source>
</evidence>
<dbReference type="FunFam" id="3.40.50.300:FF:000149">
    <property type="entry name" value="Nuclear valosin-containing protein-like"/>
    <property type="match status" value="1"/>
</dbReference>
<dbReference type="SMART" id="SM00382">
    <property type="entry name" value="AAA"/>
    <property type="match status" value="2"/>
</dbReference>
<evidence type="ECO:0000256" key="12">
    <source>
        <dbReference type="ARBA" id="ARBA00032509"/>
    </source>
</evidence>
<feature type="domain" description="AAA+ ATPase" evidence="17">
    <location>
        <begin position="100"/>
        <end position="234"/>
    </location>
</feature>
<comment type="caution">
    <text evidence="18">The sequence shown here is derived from an EMBL/GenBank/DDBJ whole genome shotgun (WGS) entry which is preliminary data.</text>
</comment>
<comment type="subcellular location">
    <subcellularLocation>
        <location evidence="1">Cytoplasm</location>
        <location evidence="1">Cytosol</location>
    </subcellularLocation>
    <subcellularLocation>
        <location evidence="14">Peroxisome membrane</location>
    </subcellularLocation>
</comment>
<evidence type="ECO:0000256" key="1">
    <source>
        <dbReference type="ARBA" id="ARBA00004514"/>
    </source>
</evidence>
<keyword evidence="7" id="KW-0378">Hydrolase</keyword>
<dbReference type="Gene3D" id="1.10.8.60">
    <property type="match status" value="2"/>
</dbReference>
<dbReference type="Gene3D" id="3.40.50.300">
    <property type="entry name" value="P-loop containing nucleotide triphosphate hydrolases"/>
    <property type="match status" value="2"/>
</dbReference>
<evidence type="ECO:0000256" key="11">
    <source>
        <dbReference type="ARBA" id="ARBA00023140"/>
    </source>
</evidence>
<keyword evidence="9" id="KW-0653">Protein transport</keyword>
<dbReference type="Pfam" id="PF00004">
    <property type="entry name" value="AAA"/>
    <property type="match status" value="2"/>
</dbReference>
<evidence type="ECO:0000313" key="18">
    <source>
        <dbReference type="EMBL" id="KAK9736274.1"/>
    </source>
</evidence>
<dbReference type="PROSITE" id="PS00674">
    <property type="entry name" value="AAA"/>
    <property type="match status" value="1"/>
</dbReference>
<proteinExistence type="inferred from homology"/>
<dbReference type="CDD" id="cd19526">
    <property type="entry name" value="RecA-like_PEX1_r2"/>
    <property type="match status" value="1"/>
</dbReference>